<dbReference type="InterPro" id="IPR033120">
    <property type="entry name" value="HOTDOG_ACOT"/>
</dbReference>
<evidence type="ECO:0000256" key="2">
    <source>
        <dbReference type="ARBA" id="ARBA00022801"/>
    </source>
</evidence>
<dbReference type="InterPro" id="IPR040170">
    <property type="entry name" value="Cytosol_ACT"/>
</dbReference>
<evidence type="ECO:0000259" key="4">
    <source>
        <dbReference type="PROSITE" id="PS51770"/>
    </source>
</evidence>
<dbReference type="InterPro" id="IPR029069">
    <property type="entry name" value="HotDog_dom_sf"/>
</dbReference>
<organism evidence="5 6">
    <name type="scientific">Brevundimonas intermedia</name>
    <dbReference type="NCBI Taxonomy" id="74315"/>
    <lineage>
        <taxon>Bacteria</taxon>
        <taxon>Pseudomonadati</taxon>
        <taxon>Pseudomonadota</taxon>
        <taxon>Alphaproteobacteria</taxon>
        <taxon>Caulobacterales</taxon>
        <taxon>Caulobacteraceae</taxon>
        <taxon>Brevundimonas</taxon>
    </lineage>
</organism>
<evidence type="ECO:0000256" key="3">
    <source>
        <dbReference type="PROSITE-ProRule" id="PRU01106"/>
    </source>
</evidence>
<evidence type="ECO:0000313" key="6">
    <source>
        <dbReference type="Proteomes" id="UP000298216"/>
    </source>
</evidence>
<keyword evidence="6" id="KW-1185">Reference proteome</keyword>
<dbReference type="OrthoDB" id="9801856at2"/>
<dbReference type="PROSITE" id="PS51770">
    <property type="entry name" value="HOTDOG_ACOT"/>
    <property type="match status" value="2"/>
</dbReference>
<feature type="domain" description="HotDog ACOT-type" evidence="4">
    <location>
        <begin position="1"/>
        <end position="104"/>
    </location>
</feature>
<keyword evidence="2 3" id="KW-0378">Hydrolase</keyword>
<comment type="caution">
    <text evidence="5">The sequence shown here is derived from an EMBL/GenBank/DDBJ whole genome shotgun (WGS) entry which is preliminary data.</text>
</comment>
<evidence type="ECO:0000256" key="1">
    <source>
        <dbReference type="ARBA" id="ARBA00010458"/>
    </source>
</evidence>
<dbReference type="Proteomes" id="UP000298216">
    <property type="component" value="Unassembled WGS sequence"/>
</dbReference>
<dbReference type="Gene3D" id="3.10.129.10">
    <property type="entry name" value="Hotdog Thioesterase"/>
    <property type="match status" value="2"/>
</dbReference>
<dbReference type="SUPFAM" id="SSF54637">
    <property type="entry name" value="Thioesterase/thiol ester dehydrase-isomerase"/>
    <property type="match status" value="2"/>
</dbReference>
<feature type="domain" description="HotDog ACOT-type" evidence="4">
    <location>
        <begin position="119"/>
        <end position="231"/>
    </location>
</feature>
<gene>
    <name evidence="5" type="ORF">EGY25_12765</name>
</gene>
<dbReference type="AlphaFoldDB" id="A0A4Y9S0U7"/>
<comment type="similarity">
    <text evidence="1">Belongs to the acyl coenzyme A hydrolase family.</text>
</comment>
<name>A0A4Y9S0U7_9CAUL</name>
<dbReference type="EMBL" id="SPVH01000006">
    <property type="protein sequence ID" value="TFW13178.1"/>
    <property type="molecule type" value="Genomic_DNA"/>
</dbReference>
<accession>A0A4Y9S0U7</accession>
<dbReference type="Pfam" id="PF03061">
    <property type="entry name" value="4HBT"/>
    <property type="match status" value="2"/>
</dbReference>
<dbReference type="GO" id="GO:0005829">
    <property type="term" value="C:cytosol"/>
    <property type="evidence" value="ECO:0007669"/>
    <property type="project" value="TreeGrafter"/>
</dbReference>
<proteinExistence type="inferred from homology"/>
<dbReference type="GO" id="GO:0009062">
    <property type="term" value="P:fatty acid catabolic process"/>
    <property type="evidence" value="ECO:0007669"/>
    <property type="project" value="TreeGrafter"/>
</dbReference>
<dbReference type="GO" id="GO:0006637">
    <property type="term" value="P:acyl-CoA metabolic process"/>
    <property type="evidence" value="ECO:0007669"/>
    <property type="project" value="TreeGrafter"/>
</dbReference>
<dbReference type="PANTHER" id="PTHR11049">
    <property type="entry name" value="ACYL COENZYME A THIOESTER HYDROLASE"/>
    <property type="match status" value="1"/>
</dbReference>
<dbReference type="GO" id="GO:0052816">
    <property type="term" value="F:long-chain fatty acyl-CoA hydrolase activity"/>
    <property type="evidence" value="ECO:0007669"/>
    <property type="project" value="TreeGrafter"/>
</dbReference>
<dbReference type="PANTHER" id="PTHR11049:SF24">
    <property type="entry name" value="CYTOSOLIC ACYL COENZYME A THIOESTER HYDROLASE"/>
    <property type="match status" value="1"/>
</dbReference>
<reference evidence="5 6" key="1">
    <citation type="submission" date="2019-03" db="EMBL/GenBank/DDBJ databases">
        <title>Draft genome of Brevundimonas sp. a heavy metal resistant soil bacteria.</title>
        <authorList>
            <person name="Soto J."/>
        </authorList>
    </citation>
    <scope>NUCLEOTIDE SEQUENCE [LARGE SCALE GENOMIC DNA]</scope>
    <source>
        <strain evidence="5 6">B-10</strain>
    </source>
</reference>
<dbReference type="InterPro" id="IPR006683">
    <property type="entry name" value="Thioestr_dom"/>
</dbReference>
<evidence type="ECO:0000313" key="5">
    <source>
        <dbReference type="EMBL" id="TFW13178.1"/>
    </source>
</evidence>
<sequence length="247" mass="26656">MVFPGDANHHGTLFGGVGLAHLDKVAFLAAARHARRPTVTAGCERIDFAAPARIGEMVEATGKVVRVGRTSMGVEVELWAEAPVSGERRLCTRGVFNMVAPREAGQGDLAPPQEDTPVDDDWLRAVEMVFPTWTNHYGTLYGGDALKLMGKAAFICATRKARAVMVMAASNRVDFSSPIREGDMIELASRATKIGRTSVTIEVELWAEGLLTGERRRSAAAEFVMVAVDEAGRPRPISRLVSPLEIA</sequence>
<protein>
    <submittedName>
        <fullName evidence="5">Acyl-CoA thioesterase</fullName>
    </submittedName>
</protein>
<dbReference type="CDD" id="cd03442">
    <property type="entry name" value="BFIT_BACH"/>
    <property type="match status" value="2"/>
</dbReference>